<accession>C4J686</accession>
<keyword evidence="1" id="KW-0732">Signal</keyword>
<evidence type="ECO:0000256" key="1">
    <source>
        <dbReference type="SAM" id="SignalP"/>
    </source>
</evidence>
<proteinExistence type="evidence at transcript level"/>
<protein>
    <recommendedName>
        <fullName evidence="3">Secreted protein</fullName>
    </recommendedName>
</protein>
<evidence type="ECO:0008006" key="3">
    <source>
        <dbReference type="Google" id="ProtNLM"/>
    </source>
</evidence>
<name>C4J686_MAIZE</name>
<reference evidence="2" key="1">
    <citation type="journal article" date="2009" name="PLoS Genet.">
        <title>Sequencing, mapping, and analysis of 27,455 maize full-length cDNAs.</title>
        <authorList>
            <person name="Soderlund C."/>
            <person name="Descour A."/>
            <person name="Kudrna D."/>
            <person name="Bomhoff M."/>
            <person name="Boyd L."/>
            <person name="Currie J."/>
            <person name="Angelova A."/>
            <person name="Collura K."/>
            <person name="Wissotski M."/>
            <person name="Ashley E."/>
            <person name="Morrow D."/>
            <person name="Fernandes J."/>
            <person name="Walbot V."/>
            <person name="Yu Y."/>
        </authorList>
    </citation>
    <scope>NUCLEOTIDE SEQUENCE</scope>
    <source>
        <strain evidence="2">B73</strain>
    </source>
</reference>
<dbReference type="AlphaFoldDB" id="C4J686"/>
<evidence type="ECO:0000313" key="2">
    <source>
        <dbReference type="EMBL" id="ACR36686.1"/>
    </source>
</evidence>
<feature type="signal peptide" evidence="1">
    <location>
        <begin position="1"/>
        <end position="23"/>
    </location>
</feature>
<feature type="chain" id="PRO_5002937521" description="Secreted protein" evidence="1">
    <location>
        <begin position="24"/>
        <end position="64"/>
    </location>
</feature>
<sequence length="64" mass="6883">MARFASAVLFAAVLLMAGRLTHAGPSTAEVLWRRAVLPGSAVPNAVLRLLRPCRFSSPFVDSIF</sequence>
<dbReference type="EMBL" id="BT086333">
    <property type="protein sequence ID" value="ACR36686.1"/>
    <property type="molecule type" value="mRNA"/>
</dbReference>
<organism evidence="2">
    <name type="scientific">Zea mays</name>
    <name type="common">Maize</name>
    <dbReference type="NCBI Taxonomy" id="4577"/>
    <lineage>
        <taxon>Eukaryota</taxon>
        <taxon>Viridiplantae</taxon>
        <taxon>Streptophyta</taxon>
        <taxon>Embryophyta</taxon>
        <taxon>Tracheophyta</taxon>
        <taxon>Spermatophyta</taxon>
        <taxon>Magnoliopsida</taxon>
        <taxon>Liliopsida</taxon>
        <taxon>Poales</taxon>
        <taxon>Poaceae</taxon>
        <taxon>PACMAD clade</taxon>
        <taxon>Panicoideae</taxon>
        <taxon>Andropogonodae</taxon>
        <taxon>Andropogoneae</taxon>
        <taxon>Tripsacinae</taxon>
        <taxon>Zea</taxon>
    </lineage>
</organism>